<dbReference type="KEGG" id="dla:I6G47_07240"/>
<dbReference type="Pfam" id="PF08592">
    <property type="entry name" value="Anthrone_oxy"/>
    <property type="match status" value="1"/>
</dbReference>
<evidence type="ECO:0000313" key="2">
    <source>
        <dbReference type="EMBL" id="QPS82865.1"/>
    </source>
</evidence>
<evidence type="ECO:0000256" key="1">
    <source>
        <dbReference type="SAM" id="Phobius"/>
    </source>
</evidence>
<evidence type="ECO:0000313" key="3">
    <source>
        <dbReference type="Proteomes" id="UP000595064"/>
    </source>
</evidence>
<dbReference type="InterPro" id="IPR013901">
    <property type="entry name" value="Anthrone_oxy"/>
</dbReference>
<gene>
    <name evidence="2" type="ORF">I6G47_07240</name>
</gene>
<name>A0A7T2YVD5_9BURK</name>
<proteinExistence type="predicted"/>
<dbReference type="EMBL" id="CP065748">
    <property type="protein sequence ID" value="QPS82865.1"/>
    <property type="molecule type" value="Genomic_DNA"/>
</dbReference>
<feature type="transmembrane region" description="Helical" evidence="1">
    <location>
        <begin position="51"/>
        <end position="71"/>
    </location>
</feature>
<protein>
    <submittedName>
        <fullName evidence="2">DUF1772 domain-containing protein</fullName>
    </submittedName>
</protein>
<sequence>MQLLFRILAIIGPAMFAGVMLAIGVILGGYWKNLPPAEFLDWFAQHSGLVMRAIPLVVAPTLIGLVGAFWYDSKKPAARWLWLASLACIVVVLGFTITYFMQINTAFASKVVAIDQVAAMLESWLLLHNIRIALALAASVLGILAIKH</sequence>
<keyword evidence="3" id="KW-1185">Reference proteome</keyword>
<feature type="transmembrane region" description="Helical" evidence="1">
    <location>
        <begin position="123"/>
        <end position="146"/>
    </location>
</feature>
<keyword evidence="1" id="KW-0812">Transmembrane</keyword>
<feature type="transmembrane region" description="Helical" evidence="1">
    <location>
        <begin position="7"/>
        <end position="31"/>
    </location>
</feature>
<keyword evidence="1" id="KW-1133">Transmembrane helix</keyword>
<organism evidence="2 3">
    <name type="scientific">Delftia lacustris</name>
    <dbReference type="NCBI Taxonomy" id="558537"/>
    <lineage>
        <taxon>Bacteria</taxon>
        <taxon>Pseudomonadati</taxon>
        <taxon>Pseudomonadota</taxon>
        <taxon>Betaproteobacteria</taxon>
        <taxon>Burkholderiales</taxon>
        <taxon>Comamonadaceae</taxon>
        <taxon>Delftia</taxon>
    </lineage>
</organism>
<feature type="transmembrane region" description="Helical" evidence="1">
    <location>
        <begin position="80"/>
        <end position="103"/>
    </location>
</feature>
<dbReference type="RefSeq" id="WP_016446723.1">
    <property type="nucleotide sequence ID" value="NZ_CP065748.1"/>
</dbReference>
<dbReference type="AlphaFoldDB" id="A0A7T2YVD5"/>
<reference evidence="2 3" key="1">
    <citation type="submission" date="2020-12" db="EMBL/GenBank/DDBJ databases">
        <title>FDA dAtabase for Regulatory Grade micrObial Sequences (FDA-ARGOS): Supporting development and validation of Infectious Disease Dx tests.</title>
        <authorList>
            <person name="Sproer C."/>
            <person name="Gronow S."/>
            <person name="Severitt S."/>
            <person name="Schroder I."/>
            <person name="Tallon L."/>
            <person name="Sadzewicz L."/>
            <person name="Zhao X."/>
            <person name="Boylan J."/>
            <person name="Ott S."/>
            <person name="Bowen H."/>
            <person name="Vavikolanu K."/>
            <person name="Mehta A."/>
            <person name="Aluvathingal J."/>
            <person name="Nadendla S."/>
            <person name="Lowell S."/>
            <person name="Myers T."/>
            <person name="Yan Y."/>
            <person name="Sichtig H."/>
        </authorList>
    </citation>
    <scope>NUCLEOTIDE SEQUENCE [LARGE SCALE GENOMIC DNA]</scope>
    <source>
        <strain evidence="2 3">FDAARGOS_890</strain>
    </source>
</reference>
<keyword evidence="1" id="KW-0472">Membrane</keyword>
<dbReference type="Proteomes" id="UP000595064">
    <property type="component" value="Chromosome"/>
</dbReference>
<accession>A0A7T2YVD5</accession>